<dbReference type="Proteomes" id="UP001063698">
    <property type="component" value="Chromosome"/>
</dbReference>
<dbReference type="AlphaFoldDB" id="A0A977KAR6"/>
<sequence>MDALFDAIRRELEIGDLVSLSASQWEEIVSSYRKFATRCSESTLRDACIRRLERYKDLFKQLFKLRVYKALDREGVSEDSIDSPLLRLILKLVEDYVSTLDEVIADERGKVYAIIKRRIQVGKVVLEPGELVLMDLMEAIALSSFGYVELLRLPSETSKGYSWMRAERVHTE</sequence>
<protein>
    <submittedName>
        <fullName evidence="1">Uncharacterized protein</fullName>
    </submittedName>
</protein>
<gene>
    <name evidence="1" type="ORF">IPA_02675</name>
</gene>
<name>A0A977KAR6_9CREN</name>
<reference evidence="1" key="1">
    <citation type="submission" date="2013-11" db="EMBL/GenBank/DDBJ databases">
        <title>Comparative genomics of Ignicoccus.</title>
        <authorList>
            <person name="Podar M."/>
        </authorList>
    </citation>
    <scope>NUCLEOTIDE SEQUENCE</scope>
    <source>
        <strain evidence="1">DSM 13166</strain>
    </source>
</reference>
<keyword evidence="2" id="KW-1185">Reference proteome</keyword>
<evidence type="ECO:0000313" key="2">
    <source>
        <dbReference type="Proteomes" id="UP001063698"/>
    </source>
</evidence>
<accession>A0A977KAR6</accession>
<evidence type="ECO:0000313" key="1">
    <source>
        <dbReference type="EMBL" id="UXD22219.1"/>
    </source>
</evidence>
<dbReference type="EMBL" id="CP006868">
    <property type="protein sequence ID" value="UXD22219.1"/>
    <property type="molecule type" value="Genomic_DNA"/>
</dbReference>
<dbReference type="KEGG" id="ipc:IPA_02675"/>
<proteinExistence type="predicted"/>
<organism evidence="1 2">
    <name type="scientific">Ignicoccus pacificus DSM 13166</name>
    <dbReference type="NCBI Taxonomy" id="940294"/>
    <lineage>
        <taxon>Archaea</taxon>
        <taxon>Thermoproteota</taxon>
        <taxon>Thermoprotei</taxon>
        <taxon>Desulfurococcales</taxon>
        <taxon>Desulfurococcaceae</taxon>
        <taxon>Ignicoccus</taxon>
    </lineage>
</organism>